<organism evidence="1 2">
    <name type="scientific">Naganishia adeliensis</name>
    <dbReference type="NCBI Taxonomy" id="92952"/>
    <lineage>
        <taxon>Eukaryota</taxon>
        <taxon>Fungi</taxon>
        <taxon>Dikarya</taxon>
        <taxon>Basidiomycota</taxon>
        <taxon>Agaricomycotina</taxon>
        <taxon>Tremellomycetes</taxon>
        <taxon>Filobasidiales</taxon>
        <taxon>Filobasidiaceae</taxon>
        <taxon>Naganishia</taxon>
    </lineage>
</organism>
<keyword evidence="2" id="KW-1185">Reference proteome</keyword>
<accession>A0ACC2WU46</accession>
<sequence length="584" mass="65151">MQPRPRQRARSFGRRNSTNAPSTSLTRTQSGLYRTRTPLEHVDSIVVYEDDHHPHDSPAASTEDLRLRQDDKTPRRTGFPLASPLHEEEEASPAESVLNVDPEVSSDRTVTVDAGDEAKVRQRQAWKGERNDAEERERIRRADKGDTLVNEKNVEQGGVPDPRTRKWKDDIVTFDSVDDPANPKNWSYTRKVLITMLFGTTTMCSTFASSVFSSASPYISEQFGVGRQVTVLGISLFIAGYIFGPLLWSSLSEQYGRKGTILVPVFLFMCLTAMTATAKDLQTIFITRWWAGIFASAPVTIVGGGGPCLGPLVGASVSQSYLGWRWTMYLTVILTGFVLIVDIFLLPETFAPAILTRKARHLRLETRRWALHSRHEERNTELSYFLEQYLSLPLRMIATEPMVTCITLYNSFAYGILYMLFGAIPIVYEENRGWSPVAATLPFLSVLTGCFIAAAINITYSNTIFRRSLEESEDGRAQPEMRLPPMMIGSITFPIGFFIVGWTSDPKIHWFPSVLGFAFIGMSFLLIFQASRPRSVVSAGLNYLIDSYTSKAASAVAANTFMRSIFAAGLPFAAAPLFHNIGIN</sequence>
<proteinExistence type="predicted"/>
<gene>
    <name evidence="1" type="ORF">QFC20_001201</name>
</gene>
<reference evidence="1" key="1">
    <citation type="submission" date="2023-04" db="EMBL/GenBank/DDBJ databases">
        <title>Draft Genome sequencing of Naganishia species isolated from polar environments using Oxford Nanopore Technology.</title>
        <authorList>
            <person name="Leo P."/>
            <person name="Venkateswaran K."/>
        </authorList>
    </citation>
    <scope>NUCLEOTIDE SEQUENCE</scope>
    <source>
        <strain evidence="1">MNA-CCFEE 5262</strain>
    </source>
</reference>
<name>A0ACC2WU46_9TREE</name>
<evidence type="ECO:0000313" key="2">
    <source>
        <dbReference type="Proteomes" id="UP001230649"/>
    </source>
</evidence>
<dbReference type="Proteomes" id="UP001230649">
    <property type="component" value="Unassembled WGS sequence"/>
</dbReference>
<protein>
    <submittedName>
        <fullName evidence="1">Uncharacterized protein</fullName>
    </submittedName>
</protein>
<evidence type="ECO:0000313" key="1">
    <source>
        <dbReference type="EMBL" id="KAJ9114830.1"/>
    </source>
</evidence>
<comment type="caution">
    <text evidence="1">The sequence shown here is derived from an EMBL/GenBank/DDBJ whole genome shotgun (WGS) entry which is preliminary data.</text>
</comment>
<dbReference type="EMBL" id="JASBWS010000007">
    <property type="protein sequence ID" value="KAJ9114830.1"/>
    <property type="molecule type" value="Genomic_DNA"/>
</dbReference>